<reference evidence="4 5" key="1">
    <citation type="submission" date="2021-03" db="EMBL/GenBank/DDBJ databases">
        <title>Genomic Encyclopedia of Type Strains, Phase IV (KMG-IV): sequencing the most valuable type-strain genomes for metagenomic binning, comparative biology and taxonomic classification.</title>
        <authorList>
            <person name="Goeker M."/>
        </authorList>
    </citation>
    <scope>NUCLEOTIDE SEQUENCE [LARGE SCALE GENOMIC DNA]</scope>
    <source>
        <strain evidence="4 5">DSM 26048</strain>
    </source>
</reference>
<evidence type="ECO:0000313" key="4">
    <source>
        <dbReference type="EMBL" id="MBP1990348.1"/>
    </source>
</evidence>
<keyword evidence="3" id="KW-0732">Signal</keyword>
<keyword evidence="2" id="KW-1133">Transmembrane helix</keyword>
<keyword evidence="2" id="KW-0472">Membrane</keyword>
<name>A0ABS4IS04_9BACL</name>
<feature type="transmembrane region" description="Helical" evidence="2">
    <location>
        <begin position="81"/>
        <end position="101"/>
    </location>
</feature>
<feature type="region of interest" description="Disordered" evidence="1">
    <location>
        <begin position="28"/>
        <end position="67"/>
    </location>
</feature>
<evidence type="ECO:0000256" key="1">
    <source>
        <dbReference type="SAM" id="MobiDB-lite"/>
    </source>
</evidence>
<evidence type="ECO:0000313" key="5">
    <source>
        <dbReference type="Proteomes" id="UP001519287"/>
    </source>
</evidence>
<dbReference type="PANTHER" id="PTHR41542">
    <property type="entry name" value="BLL5807 PROTEIN"/>
    <property type="match status" value="1"/>
</dbReference>
<dbReference type="PANTHER" id="PTHR41542:SF1">
    <property type="entry name" value="BLL5807 PROTEIN"/>
    <property type="match status" value="1"/>
</dbReference>
<feature type="signal peptide" evidence="3">
    <location>
        <begin position="1"/>
        <end position="25"/>
    </location>
</feature>
<dbReference type="EMBL" id="JAGGLB010000004">
    <property type="protein sequence ID" value="MBP1990348.1"/>
    <property type="molecule type" value="Genomic_DNA"/>
</dbReference>
<evidence type="ECO:0000256" key="3">
    <source>
        <dbReference type="SAM" id="SignalP"/>
    </source>
</evidence>
<feature type="compositionally biased region" description="Low complexity" evidence="1">
    <location>
        <begin position="43"/>
        <end position="66"/>
    </location>
</feature>
<proteinExistence type="predicted"/>
<evidence type="ECO:0000256" key="2">
    <source>
        <dbReference type="SAM" id="Phobius"/>
    </source>
</evidence>
<feature type="chain" id="PRO_5045402866" evidence="3">
    <location>
        <begin position="26"/>
        <end position="139"/>
    </location>
</feature>
<comment type="caution">
    <text evidence="4">The sequence shown here is derived from an EMBL/GenBank/DDBJ whole genome shotgun (WGS) entry which is preliminary data.</text>
</comment>
<keyword evidence="2" id="KW-0812">Transmembrane</keyword>
<sequence length="139" mass="14965">MKKLLLVLMSCLVFFALTSPASVEAKRSGGYKSPTGSFKQQPKTSNSTNLTKKDTNTSSTTGTASTANRGFFSGGGLMKGLLIGGIAGMLFGGLFGGMGFLGNVLGFMVNMLAIFVLIMVIRRIVIYFKDRRKPDHRRN</sequence>
<keyword evidence="5" id="KW-1185">Reference proteome</keyword>
<organism evidence="4 5">
    <name type="scientific">Paenibacillus eucommiae</name>
    <dbReference type="NCBI Taxonomy" id="1355755"/>
    <lineage>
        <taxon>Bacteria</taxon>
        <taxon>Bacillati</taxon>
        <taxon>Bacillota</taxon>
        <taxon>Bacilli</taxon>
        <taxon>Bacillales</taxon>
        <taxon>Paenibacillaceae</taxon>
        <taxon>Paenibacillus</taxon>
    </lineage>
</organism>
<accession>A0ABS4IS04</accession>
<protein>
    <submittedName>
        <fullName evidence="4">Lipid-binding transport protein (Tim44 family)</fullName>
    </submittedName>
</protein>
<feature type="transmembrane region" description="Helical" evidence="2">
    <location>
        <begin position="108"/>
        <end position="128"/>
    </location>
</feature>
<gene>
    <name evidence="4" type="ORF">J2Z66_001946</name>
</gene>
<dbReference type="Proteomes" id="UP001519287">
    <property type="component" value="Unassembled WGS sequence"/>
</dbReference>
<dbReference type="RefSeq" id="WP_209971124.1">
    <property type="nucleotide sequence ID" value="NZ_JAGGLB010000004.1"/>
</dbReference>